<dbReference type="AlphaFoldDB" id="A0A8W8IN05"/>
<proteinExistence type="predicted"/>
<evidence type="ECO:0008006" key="4">
    <source>
        <dbReference type="Google" id="ProtNLM"/>
    </source>
</evidence>
<evidence type="ECO:0000256" key="1">
    <source>
        <dbReference type="SAM" id="MobiDB-lite"/>
    </source>
</evidence>
<dbReference type="Proteomes" id="UP000005408">
    <property type="component" value="Unassembled WGS sequence"/>
</dbReference>
<dbReference type="EnsemblMetazoa" id="G14873.4">
    <property type="protein sequence ID" value="G14873.4:cds"/>
    <property type="gene ID" value="G14873"/>
</dbReference>
<feature type="region of interest" description="Disordered" evidence="1">
    <location>
        <begin position="1"/>
        <end position="155"/>
    </location>
</feature>
<accession>A0A8W8IN05</accession>
<evidence type="ECO:0000313" key="3">
    <source>
        <dbReference type="Proteomes" id="UP000005408"/>
    </source>
</evidence>
<name>A0A8W8IN05_MAGGI</name>
<feature type="compositionally biased region" description="Basic and acidic residues" evidence="1">
    <location>
        <begin position="55"/>
        <end position="102"/>
    </location>
</feature>
<protein>
    <recommendedName>
        <fullName evidence="4">Eukaryotic translation initiation factor 3 subunit A</fullName>
    </recommendedName>
</protein>
<dbReference type="EnsemblMetazoa" id="G14873.3">
    <property type="protein sequence ID" value="G14873.3:cds"/>
    <property type="gene ID" value="G14873"/>
</dbReference>
<feature type="compositionally biased region" description="Basic and acidic residues" evidence="1">
    <location>
        <begin position="1"/>
        <end position="41"/>
    </location>
</feature>
<sequence>MEKTSGRDDGKEDRPKPFAGRPGERPSWRDREREKEEEGGRDGQAWRPAGAREGGGWREREKQRSESWKKETSPTKRYEEEEEPKGEGWRGERGAPREDRPPARGISPPRDTWRSRGEDRVPSRDGGDRGGFGERRRDDRDFGRGRDDRDRDFGR</sequence>
<evidence type="ECO:0000313" key="2">
    <source>
        <dbReference type="EnsemblMetazoa" id="G14873.4:cds"/>
    </source>
</evidence>
<keyword evidence="3" id="KW-1185">Reference proteome</keyword>
<reference evidence="2" key="1">
    <citation type="submission" date="2022-08" db="UniProtKB">
        <authorList>
            <consortium name="EnsemblMetazoa"/>
        </authorList>
    </citation>
    <scope>IDENTIFICATION</scope>
    <source>
        <strain evidence="2">05x7-T-G4-1.051#20</strain>
    </source>
</reference>
<organism evidence="2 3">
    <name type="scientific">Magallana gigas</name>
    <name type="common">Pacific oyster</name>
    <name type="synonym">Crassostrea gigas</name>
    <dbReference type="NCBI Taxonomy" id="29159"/>
    <lineage>
        <taxon>Eukaryota</taxon>
        <taxon>Metazoa</taxon>
        <taxon>Spiralia</taxon>
        <taxon>Lophotrochozoa</taxon>
        <taxon>Mollusca</taxon>
        <taxon>Bivalvia</taxon>
        <taxon>Autobranchia</taxon>
        <taxon>Pteriomorphia</taxon>
        <taxon>Ostreida</taxon>
        <taxon>Ostreoidea</taxon>
        <taxon>Ostreidae</taxon>
        <taxon>Magallana</taxon>
    </lineage>
</organism>
<feature type="compositionally biased region" description="Basic and acidic residues" evidence="1">
    <location>
        <begin position="111"/>
        <end position="155"/>
    </location>
</feature>